<name>A6DSZ0_9BACT</name>
<comment type="caution">
    <text evidence="1">The sequence shown here is derived from an EMBL/GenBank/DDBJ whole genome shotgun (WGS) entry which is preliminary data.</text>
</comment>
<sequence length="145" mass="16873">MLKGNGINIVSIFDDCMGIKYSELDCHDYQNTELLELVLELNNKGVFFSEDYKQTCSPAEFMKELQEKEILKGSFTSICWMNGEWKLKKHHTYLKYKNLKKTGTDIHKMSAIATEDGLDLVERFDMFKIVFELNANEVKSELNKN</sequence>
<reference evidence="1 2" key="1">
    <citation type="journal article" date="2010" name="J. Bacteriol.">
        <title>Genome sequence of Lentisphaera araneosa HTCC2155T, the type species of the order Lentisphaerales in the phylum Lentisphaerae.</title>
        <authorList>
            <person name="Thrash J.C."/>
            <person name="Cho J.C."/>
            <person name="Vergin K.L."/>
            <person name="Morris R.M."/>
            <person name="Giovannoni S.J."/>
        </authorList>
    </citation>
    <scope>NUCLEOTIDE SEQUENCE [LARGE SCALE GENOMIC DNA]</scope>
    <source>
        <strain evidence="1 2">HTCC2155</strain>
    </source>
</reference>
<dbReference type="Proteomes" id="UP000004947">
    <property type="component" value="Unassembled WGS sequence"/>
</dbReference>
<keyword evidence="2" id="KW-1185">Reference proteome</keyword>
<proteinExistence type="predicted"/>
<dbReference type="OrthoDB" id="7063814at2"/>
<dbReference type="AlphaFoldDB" id="A6DSZ0"/>
<organism evidence="1 2">
    <name type="scientific">Lentisphaera araneosa HTCC2155</name>
    <dbReference type="NCBI Taxonomy" id="313628"/>
    <lineage>
        <taxon>Bacteria</taxon>
        <taxon>Pseudomonadati</taxon>
        <taxon>Lentisphaerota</taxon>
        <taxon>Lentisphaeria</taxon>
        <taxon>Lentisphaerales</taxon>
        <taxon>Lentisphaeraceae</taxon>
        <taxon>Lentisphaera</taxon>
    </lineage>
</organism>
<accession>A6DSZ0</accession>
<evidence type="ECO:0000313" key="2">
    <source>
        <dbReference type="Proteomes" id="UP000004947"/>
    </source>
</evidence>
<gene>
    <name evidence="1" type="ORF">LNTAR_24913</name>
</gene>
<evidence type="ECO:0000313" key="1">
    <source>
        <dbReference type="EMBL" id="EDM25280.1"/>
    </source>
</evidence>
<dbReference type="STRING" id="313628.LNTAR_24913"/>
<dbReference type="EMBL" id="ABCK01000033">
    <property type="protein sequence ID" value="EDM25280.1"/>
    <property type="molecule type" value="Genomic_DNA"/>
</dbReference>
<protein>
    <submittedName>
        <fullName evidence="1">Uncharacterized protein</fullName>
    </submittedName>
</protein>